<dbReference type="Gene3D" id="3.90.1180.10">
    <property type="entry name" value="Ribosomal protein L13"/>
    <property type="match status" value="1"/>
</dbReference>
<dbReference type="GO" id="GO:0022625">
    <property type="term" value="C:cytosolic large ribosomal subunit"/>
    <property type="evidence" value="ECO:0007669"/>
    <property type="project" value="UniProtKB-UniRule"/>
</dbReference>
<dbReference type="InterPro" id="IPR005823">
    <property type="entry name" value="Ribosomal_uL13_bac-type"/>
</dbReference>
<dbReference type="KEGG" id="mten:GWK48_04395"/>
<dbReference type="Pfam" id="PF00572">
    <property type="entry name" value="Ribosomal_L13"/>
    <property type="match status" value="1"/>
</dbReference>
<dbReference type="PANTHER" id="PTHR11545">
    <property type="entry name" value="RIBOSOMAL PROTEIN L13"/>
    <property type="match status" value="1"/>
</dbReference>
<comment type="function">
    <text evidence="4">This protein is one of the early assembly proteins of the 50S ribosomal subunit, although it is not seen to bind rRNA by itself. It is important during the early stages of 50S assembly.</text>
</comment>
<dbReference type="InterPro" id="IPR036899">
    <property type="entry name" value="Ribosomal_uL13_sf"/>
</dbReference>
<dbReference type="AlphaFoldDB" id="A0A6N0NXA5"/>
<comment type="similarity">
    <text evidence="1 4 5">Belongs to the universal ribosomal protein uL13 family.</text>
</comment>
<evidence type="ECO:0000313" key="7">
    <source>
        <dbReference type="Proteomes" id="UP000509301"/>
    </source>
</evidence>
<name>A0A6N0NXA5_9CREN</name>
<dbReference type="NCBIfam" id="NF005004">
    <property type="entry name" value="PRK06394.1"/>
    <property type="match status" value="1"/>
</dbReference>
<gene>
    <name evidence="4" type="primary">rpl13</name>
    <name evidence="6" type="ORF">GWK48_04395</name>
</gene>
<dbReference type="GeneID" id="55641162"/>
<dbReference type="RefSeq" id="WP_174629975.1">
    <property type="nucleotide sequence ID" value="NZ_CP049074.1"/>
</dbReference>
<evidence type="ECO:0000256" key="2">
    <source>
        <dbReference type="ARBA" id="ARBA00022980"/>
    </source>
</evidence>
<dbReference type="InterPro" id="IPR023563">
    <property type="entry name" value="Ribosomal_uL13_CS"/>
</dbReference>
<evidence type="ECO:0000256" key="3">
    <source>
        <dbReference type="ARBA" id="ARBA00023274"/>
    </source>
</evidence>
<proteinExistence type="inferred from homology"/>
<evidence type="ECO:0000256" key="4">
    <source>
        <dbReference type="HAMAP-Rule" id="MF_01366"/>
    </source>
</evidence>
<dbReference type="GO" id="GO:0006412">
    <property type="term" value="P:translation"/>
    <property type="evidence" value="ECO:0007669"/>
    <property type="project" value="UniProtKB-UniRule"/>
</dbReference>
<organism evidence="6 7">
    <name type="scientific">Metallosphaera tengchongensis</name>
    <dbReference type="NCBI Taxonomy" id="1532350"/>
    <lineage>
        <taxon>Archaea</taxon>
        <taxon>Thermoproteota</taxon>
        <taxon>Thermoprotei</taxon>
        <taxon>Sulfolobales</taxon>
        <taxon>Sulfolobaceae</taxon>
        <taxon>Metallosphaera</taxon>
    </lineage>
</organism>
<sequence length="147" mass="16308">MSEVVIIDGENQILGRLASKVVRYIKEGKKVVIINGEKIVISGPKARVVQGYSLLFGIGTLFNPYKLGMRRPRSPINIVKRTIRGMLPKSNKGRTMLKAVKVYVGVPDEFKGKQAIKFHDASVERLNGKYVTVGELSKVLGWKGNVK</sequence>
<dbReference type="GO" id="GO:0003729">
    <property type="term" value="F:mRNA binding"/>
    <property type="evidence" value="ECO:0007669"/>
    <property type="project" value="TreeGrafter"/>
</dbReference>
<dbReference type="OrthoDB" id="7668at2157"/>
<dbReference type="CDD" id="cd00392">
    <property type="entry name" value="Ribosomal_L13"/>
    <property type="match status" value="1"/>
</dbReference>
<dbReference type="PROSITE" id="PS00783">
    <property type="entry name" value="RIBOSOMAL_L13"/>
    <property type="match status" value="1"/>
</dbReference>
<dbReference type="EMBL" id="CP049074">
    <property type="protein sequence ID" value="QKQ99729.1"/>
    <property type="molecule type" value="Genomic_DNA"/>
</dbReference>
<keyword evidence="2 4" id="KW-0689">Ribosomal protein</keyword>
<dbReference type="GO" id="GO:0017148">
    <property type="term" value="P:negative regulation of translation"/>
    <property type="evidence" value="ECO:0007669"/>
    <property type="project" value="TreeGrafter"/>
</dbReference>
<dbReference type="Proteomes" id="UP000509301">
    <property type="component" value="Chromosome"/>
</dbReference>
<dbReference type="HAMAP" id="MF_01366">
    <property type="entry name" value="Ribosomal_uL13"/>
    <property type="match status" value="1"/>
</dbReference>
<evidence type="ECO:0000256" key="5">
    <source>
        <dbReference type="RuleBase" id="RU003877"/>
    </source>
</evidence>
<dbReference type="SUPFAM" id="SSF52161">
    <property type="entry name" value="Ribosomal protein L13"/>
    <property type="match status" value="1"/>
</dbReference>
<dbReference type="PANTHER" id="PTHR11545:SF3">
    <property type="entry name" value="LARGE RIBOSOMAL SUBUNIT PROTEIN UL13"/>
    <property type="match status" value="1"/>
</dbReference>
<dbReference type="PIRSF" id="PIRSF002181">
    <property type="entry name" value="Ribosomal_L13"/>
    <property type="match status" value="1"/>
</dbReference>
<evidence type="ECO:0000313" key="6">
    <source>
        <dbReference type="EMBL" id="QKQ99729.1"/>
    </source>
</evidence>
<dbReference type="InterPro" id="IPR005822">
    <property type="entry name" value="Ribosomal_uL13"/>
</dbReference>
<accession>A0A6N0NXA5</accession>
<keyword evidence="3 4" id="KW-0687">Ribonucleoprotein</keyword>
<keyword evidence="7" id="KW-1185">Reference proteome</keyword>
<protein>
    <recommendedName>
        <fullName evidence="4">Large ribosomal subunit protein uL13</fullName>
    </recommendedName>
</protein>
<dbReference type="GO" id="GO:0003735">
    <property type="term" value="F:structural constituent of ribosome"/>
    <property type="evidence" value="ECO:0007669"/>
    <property type="project" value="UniProtKB-UniRule"/>
</dbReference>
<evidence type="ECO:0000256" key="1">
    <source>
        <dbReference type="ARBA" id="ARBA00006227"/>
    </source>
</evidence>
<dbReference type="NCBIfam" id="TIGR01077">
    <property type="entry name" value="L13_A_E"/>
    <property type="match status" value="1"/>
</dbReference>
<reference evidence="6 7" key="1">
    <citation type="submission" date="2020-02" db="EMBL/GenBank/DDBJ databases">
        <title>Comparative genome analysis reveals the metabolism and evolution of the thermophilic archaeal genus Metallosphaera.</title>
        <authorList>
            <person name="Jiang C."/>
        </authorList>
    </citation>
    <scope>NUCLEOTIDE SEQUENCE [LARGE SCALE GENOMIC DNA]</scope>
    <source>
        <strain evidence="6 7">Ric-A</strain>
    </source>
</reference>
<comment type="subunit">
    <text evidence="4">Part of the 50S ribosomal subunit.</text>
</comment>
<dbReference type="InterPro" id="IPR005755">
    <property type="entry name" value="Ribosomal_uL13_euk/arc"/>
</dbReference>